<reference evidence="2" key="1">
    <citation type="journal article" date="2011" name="Nature">
        <title>Genome sequence and analysis of the tuber crop potato.</title>
        <authorList>
            <consortium name="The Potato Genome Sequencing Consortium"/>
        </authorList>
    </citation>
    <scope>NUCLEOTIDE SEQUENCE [LARGE SCALE GENOMIC DNA]</scope>
    <source>
        <strain evidence="2">cv. DM1-3 516 R44</strain>
    </source>
</reference>
<evidence type="ECO:0000313" key="1">
    <source>
        <dbReference type="EnsemblPlants" id="PGSC0003DMT400059465"/>
    </source>
</evidence>
<protein>
    <submittedName>
        <fullName evidence="1">Uncharacterized protein</fullName>
    </submittedName>
</protein>
<sequence length="93" mass="10372">MLLQFETFVSATTLTDWQVFTGEYNATITSIYIYLTNTVCVWPSYRILLNGVDTTISSSLNLFSFSLARLHKSGLSALGKSTCSSLKPEIHQK</sequence>
<dbReference type="InParanoid" id="M1C499"/>
<reference evidence="1" key="2">
    <citation type="submission" date="2015-06" db="UniProtKB">
        <authorList>
            <consortium name="EnsemblPlants"/>
        </authorList>
    </citation>
    <scope>IDENTIFICATION</scope>
    <source>
        <strain evidence="1">DM1-3 516 R44</strain>
    </source>
</reference>
<dbReference type="Proteomes" id="UP000011115">
    <property type="component" value="Unassembled WGS sequence"/>
</dbReference>
<accession>M1C499</accession>
<dbReference type="Gramene" id="PGSC0003DMT400059465">
    <property type="protein sequence ID" value="PGSC0003DMT400059465"/>
    <property type="gene ID" value="PGSC0003DMG402023104"/>
</dbReference>
<proteinExistence type="predicted"/>
<dbReference type="EnsemblPlants" id="PGSC0003DMT400059465">
    <property type="protein sequence ID" value="PGSC0003DMT400059465"/>
    <property type="gene ID" value="PGSC0003DMG402023104"/>
</dbReference>
<keyword evidence="2" id="KW-1185">Reference proteome</keyword>
<dbReference type="PaxDb" id="4113-PGSC0003DMT400059465"/>
<organism evidence="1 2">
    <name type="scientific">Solanum tuberosum</name>
    <name type="common">Potato</name>
    <dbReference type="NCBI Taxonomy" id="4113"/>
    <lineage>
        <taxon>Eukaryota</taxon>
        <taxon>Viridiplantae</taxon>
        <taxon>Streptophyta</taxon>
        <taxon>Embryophyta</taxon>
        <taxon>Tracheophyta</taxon>
        <taxon>Spermatophyta</taxon>
        <taxon>Magnoliopsida</taxon>
        <taxon>eudicotyledons</taxon>
        <taxon>Gunneridae</taxon>
        <taxon>Pentapetalae</taxon>
        <taxon>asterids</taxon>
        <taxon>lamiids</taxon>
        <taxon>Solanales</taxon>
        <taxon>Solanaceae</taxon>
        <taxon>Solanoideae</taxon>
        <taxon>Solaneae</taxon>
        <taxon>Solanum</taxon>
    </lineage>
</organism>
<evidence type="ECO:0000313" key="2">
    <source>
        <dbReference type="Proteomes" id="UP000011115"/>
    </source>
</evidence>
<name>M1C499_SOLTU</name>
<dbReference type="HOGENOM" id="CLU_2403875_0_0_1"/>
<dbReference type="AlphaFoldDB" id="M1C499"/>